<dbReference type="InterPro" id="IPR011912">
    <property type="entry name" value="Heptose_epim"/>
</dbReference>
<evidence type="ECO:0000256" key="2">
    <source>
        <dbReference type="ARBA" id="ARBA00023235"/>
    </source>
</evidence>
<reference evidence="6" key="1">
    <citation type="submission" date="2021-08" db="EMBL/GenBank/DDBJ databases">
        <title>Genome of a novel bacterium of the phylum Verrucomicrobia, Oleiharenicola sp. KSB-15.</title>
        <authorList>
            <person name="Chung J.-H."/>
            <person name="Ahn J.-H."/>
            <person name="Yoon Y."/>
            <person name="Kim D.-Y."/>
            <person name="An S.-H."/>
            <person name="Park I."/>
            <person name="Yeon J."/>
        </authorList>
    </citation>
    <scope>NUCLEOTIDE SEQUENCE</scope>
    <source>
        <strain evidence="6">KSB-15</strain>
    </source>
</reference>
<feature type="binding site" evidence="4">
    <location>
        <begin position="16"/>
        <end position="17"/>
    </location>
    <ligand>
        <name>NADP(+)</name>
        <dbReference type="ChEBI" id="CHEBI:58349"/>
    </ligand>
</feature>
<dbReference type="EMBL" id="CP080507">
    <property type="protein sequence ID" value="QYM79806.1"/>
    <property type="molecule type" value="Genomic_DNA"/>
</dbReference>
<feature type="binding site" evidence="4">
    <location>
        <position position="154"/>
    </location>
    <ligand>
        <name>NADP(+)</name>
        <dbReference type="ChEBI" id="CHEBI:58349"/>
    </ligand>
</feature>
<feature type="active site" description="Proton acceptor" evidence="4">
    <location>
        <position position="186"/>
    </location>
</feature>
<sequence length="332" mass="37209">MSTLTGRILVTGGAGFIGSALIWALNERGVGDIVVTDFLGADEKWKNLTPLRFADYVEADVFRRQIADRAHAFGKFSAVFHLGACSATTERNATYLIDNNYAYTKELAAWALAQNARFIYASSAATYGDGAQGMDDRDDNLSRLRPLNMYGYSKHLFDVHAQHSGWLKQIVGVKYFNVFGPNEDHKGDMRSLVNKAYQQILATGRVQLFKSHKPEFKDGEQMRDFLYVKDAVAMTLHFADQAPTAAGLFNLGSGEANTWLTLTRAIFAALGREPQIDFIDMPEILRGKYQYFTRADVAKLRDTGYRRPMTALPEAVRDYVQNYLVPSRKLGD</sequence>
<dbReference type="PANTHER" id="PTHR43103">
    <property type="entry name" value="NUCLEOSIDE-DIPHOSPHATE-SUGAR EPIMERASE"/>
    <property type="match status" value="1"/>
</dbReference>
<evidence type="ECO:0000259" key="5">
    <source>
        <dbReference type="Pfam" id="PF01370"/>
    </source>
</evidence>
<keyword evidence="7" id="KW-1185">Reference proteome</keyword>
<dbReference type="CDD" id="cd05248">
    <property type="entry name" value="ADP_GME_SDR_e"/>
    <property type="match status" value="1"/>
</dbReference>
<dbReference type="InterPro" id="IPR001509">
    <property type="entry name" value="Epimerase_deHydtase"/>
</dbReference>
<comment type="catalytic activity">
    <reaction evidence="4">
        <text>ADP-D-glycero-beta-D-manno-heptose = ADP-L-glycero-beta-D-manno-heptose</text>
        <dbReference type="Rhea" id="RHEA:17577"/>
        <dbReference type="ChEBI" id="CHEBI:59967"/>
        <dbReference type="ChEBI" id="CHEBI:61506"/>
        <dbReference type="EC" id="5.1.3.20"/>
    </reaction>
</comment>
<dbReference type="KEGG" id="ole:K0B96_04080"/>
<gene>
    <name evidence="6" type="primary">rfaD</name>
    <name evidence="4" type="synonym">hldD</name>
    <name evidence="6" type="ORF">K0B96_04080</name>
</gene>
<protein>
    <recommendedName>
        <fullName evidence="4">ADP-L-glycero-D-manno-heptose-6-epimerase</fullName>
        <ecNumber evidence="4">5.1.3.20</ecNumber>
    </recommendedName>
    <alternativeName>
        <fullName evidence="4">ADP-L-glycero-beta-D-manno-heptose-6-epimerase</fullName>
        <shortName evidence="4">ADP-glyceromanno-heptose 6-epimerase</shortName>
        <shortName evidence="4">ADP-hep 6-epimerase</shortName>
        <shortName evidence="4">AGME</shortName>
    </alternativeName>
</protein>
<dbReference type="Proteomes" id="UP000825051">
    <property type="component" value="Chromosome"/>
</dbReference>
<feature type="binding site" evidence="4">
    <location>
        <position position="195"/>
    </location>
    <ligand>
        <name>substrate</name>
    </ligand>
</feature>
<proteinExistence type="inferred from homology"/>
<dbReference type="EC" id="5.1.3.20" evidence="4"/>
<keyword evidence="2 4" id="KW-0413">Isomerase</keyword>
<dbReference type="PANTHER" id="PTHR43103:SF3">
    <property type="entry name" value="ADP-L-GLYCERO-D-MANNO-HEPTOSE-6-EPIMERASE"/>
    <property type="match status" value="1"/>
</dbReference>
<feature type="domain" description="NAD-dependent epimerase/dehydratase" evidence="5">
    <location>
        <begin position="8"/>
        <end position="252"/>
    </location>
</feature>
<dbReference type="RefSeq" id="WP_220164145.1">
    <property type="nucleotide sequence ID" value="NZ_CP080507.1"/>
</dbReference>
<dbReference type="HAMAP" id="MF_01601">
    <property type="entry name" value="Heptose_epimerase"/>
    <property type="match status" value="1"/>
</dbReference>
<feature type="binding site" evidence="4">
    <location>
        <position position="289"/>
    </location>
    <ligand>
        <name>substrate</name>
    </ligand>
</feature>
<dbReference type="GO" id="GO:0005975">
    <property type="term" value="P:carbohydrate metabolic process"/>
    <property type="evidence" value="ECO:0007669"/>
    <property type="project" value="UniProtKB-UniRule"/>
</dbReference>
<dbReference type="Pfam" id="PF01370">
    <property type="entry name" value="Epimerase"/>
    <property type="match status" value="1"/>
</dbReference>
<organism evidence="6 7">
    <name type="scientific">Horticoccus luteus</name>
    <dbReference type="NCBI Taxonomy" id="2862869"/>
    <lineage>
        <taxon>Bacteria</taxon>
        <taxon>Pseudomonadati</taxon>
        <taxon>Verrucomicrobiota</taxon>
        <taxon>Opitutia</taxon>
        <taxon>Opitutales</taxon>
        <taxon>Opitutaceae</taxon>
        <taxon>Horticoccus</taxon>
    </lineage>
</organism>
<feature type="binding site" evidence="4">
    <location>
        <position position="223"/>
    </location>
    <ligand>
        <name>substrate</name>
    </ligand>
</feature>
<feature type="binding site" evidence="4">
    <location>
        <position position="178"/>
    </location>
    <ligand>
        <name>NADP(+)</name>
        <dbReference type="ChEBI" id="CHEBI:58349"/>
    </ligand>
</feature>
<dbReference type="NCBIfam" id="TIGR02197">
    <property type="entry name" value="heptose_epim"/>
    <property type="match status" value="1"/>
</dbReference>
<feature type="binding site" evidence="4">
    <location>
        <position position="188"/>
    </location>
    <ligand>
        <name>substrate</name>
    </ligand>
</feature>
<dbReference type="InterPro" id="IPR036291">
    <property type="entry name" value="NAD(P)-bd_dom_sf"/>
</dbReference>
<keyword evidence="1 4" id="KW-0521">NADP</keyword>
<feature type="active site" description="Proton acceptor" evidence="4">
    <location>
        <position position="150"/>
    </location>
</feature>
<comment type="caution">
    <text evidence="4">Lacks conserved residue(s) required for the propagation of feature annotation.</text>
</comment>
<evidence type="ECO:0000256" key="4">
    <source>
        <dbReference type="HAMAP-Rule" id="MF_01601"/>
    </source>
</evidence>
<evidence type="ECO:0000313" key="6">
    <source>
        <dbReference type="EMBL" id="QYM79806.1"/>
    </source>
</evidence>
<comment type="cofactor">
    <cofactor evidence="4">
        <name>NADP(+)</name>
        <dbReference type="ChEBI" id="CHEBI:58349"/>
    </cofactor>
    <text evidence="4">Binds 1 NADP(+) per subunit.</text>
</comment>
<feature type="binding site" evidence="4">
    <location>
        <position position="186"/>
    </location>
    <ligand>
        <name>NADP(+)</name>
        <dbReference type="ChEBI" id="CHEBI:58349"/>
    </ligand>
</feature>
<dbReference type="AlphaFoldDB" id="A0A8F9TXH4"/>
<comment type="subunit">
    <text evidence="4">Homopentamer.</text>
</comment>
<dbReference type="SUPFAM" id="SSF51735">
    <property type="entry name" value="NAD(P)-binding Rossmann-fold domains"/>
    <property type="match status" value="1"/>
</dbReference>
<feature type="binding site" evidence="4">
    <location>
        <position position="99"/>
    </location>
    <ligand>
        <name>NADP(+)</name>
        <dbReference type="ChEBI" id="CHEBI:58349"/>
    </ligand>
</feature>
<comment type="similarity">
    <text evidence="4">Belongs to the NAD(P)-dependent epimerase/dehydratase family. HldD subfamily.</text>
</comment>
<comment type="domain">
    <text evidence="4">Contains a large N-terminal NADP-binding domain, and a smaller C-terminal substrate-binding domain.</text>
</comment>
<evidence type="ECO:0000256" key="3">
    <source>
        <dbReference type="ARBA" id="ARBA00023277"/>
    </source>
</evidence>
<feature type="binding site" evidence="4">
    <location>
        <begin position="37"/>
        <end position="38"/>
    </location>
    <ligand>
        <name>NADP(+)</name>
        <dbReference type="ChEBI" id="CHEBI:58349"/>
    </ligand>
</feature>
<dbReference type="GO" id="GO:0008712">
    <property type="term" value="F:ADP-glyceromanno-heptose 6-epimerase activity"/>
    <property type="evidence" value="ECO:0007669"/>
    <property type="project" value="UniProtKB-UniRule"/>
</dbReference>
<feature type="binding site" evidence="4">
    <location>
        <position position="44"/>
    </location>
    <ligand>
        <name>NADP(+)</name>
        <dbReference type="ChEBI" id="CHEBI:58349"/>
    </ligand>
</feature>
<dbReference type="UniPathway" id="UPA00356">
    <property type="reaction ID" value="UER00440"/>
</dbReference>
<evidence type="ECO:0000256" key="1">
    <source>
        <dbReference type="ARBA" id="ARBA00022857"/>
    </source>
</evidence>
<feature type="binding site" evidence="4">
    <location>
        <position position="177"/>
    </location>
    <ligand>
        <name>substrate</name>
    </ligand>
</feature>
<dbReference type="Gene3D" id="3.40.50.720">
    <property type="entry name" value="NAD(P)-binding Rossmann-like Domain"/>
    <property type="match status" value="1"/>
</dbReference>
<accession>A0A8F9TXH4</accession>
<feature type="binding site" evidence="4">
    <location>
        <begin position="82"/>
        <end position="86"/>
    </location>
    <ligand>
        <name>NADP(+)</name>
        <dbReference type="ChEBI" id="CHEBI:58349"/>
    </ligand>
</feature>
<dbReference type="GO" id="GO:0050661">
    <property type="term" value="F:NADP binding"/>
    <property type="evidence" value="ECO:0007669"/>
    <property type="project" value="InterPro"/>
</dbReference>
<comment type="function">
    <text evidence="4">Catalyzes the interconversion between ADP-D-glycero-beta-D-manno-heptose and ADP-L-glycero-beta-D-manno-heptose via an epimerization at carbon 6 of the heptose.</text>
</comment>
<comment type="pathway">
    <text evidence="4">Nucleotide-sugar biosynthesis; ADP-L-glycero-beta-D-manno-heptose biosynthesis; ADP-L-glycero-beta-D-manno-heptose from D-glycero-beta-D-manno-heptose 7-phosphate: step 4/4.</text>
</comment>
<keyword evidence="3 4" id="KW-0119">Carbohydrate metabolism</keyword>
<evidence type="ECO:0000313" key="7">
    <source>
        <dbReference type="Proteomes" id="UP000825051"/>
    </source>
</evidence>
<dbReference type="Gene3D" id="3.90.25.10">
    <property type="entry name" value="UDP-galactose 4-epimerase, domain 1"/>
    <property type="match status" value="1"/>
</dbReference>
<name>A0A8F9TXH4_9BACT</name>
<feature type="binding site" evidence="4">
    <location>
        <begin position="209"/>
        <end position="212"/>
    </location>
    <ligand>
        <name>substrate</name>
    </ligand>
</feature>
<dbReference type="GO" id="GO:0097171">
    <property type="term" value="P:ADP-L-glycero-beta-D-manno-heptose biosynthetic process"/>
    <property type="evidence" value="ECO:0007669"/>
    <property type="project" value="UniProtKB-UniPathway"/>
</dbReference>